<gene>
    <name evidence="10" type="ORF">Cvel_20882</name>
</gene>
<dbReference type="GO" id="GO:0001522">
    <property type="term" value="P:pseudouridine synthesis"/>
    <property type="evidence" value="ECO:0007669"/>
    <property type="project" value="InterPro"/>
</dbReference>
<dbReference type="InterPro" id="IPR050188">
    <property type="entry name" value="RluA_PseudoU_synthase"/>
</dbReference>
<keyword evidence="4" id="KW-0413">Isomerase</keyword>
<feature type="compositionally biased region" description="Acidic residues" evidence="8">
    <location>
        <begin position="646"/>
        <end position="672"/>
    </location>
</feature>
<evidence type="ECO:0000256" key="8">
    <source>
        <dbReference type="SAM" id="MobiDB-lite"/>
    </source>
</evidence>
<dbReference type="CDD" id="cd02869">
    <property type="entry name" value="PseudoU_synth_RluA_like"/>
    <property type="match status" value="1"/>
</dbReference>
<evidence type="ECO:0000256" key="1">
    <source>
        <dbReference type="ARBA" id="ARBA00001166"/>
    </source>
</evidence>
<feature type="compositionally biased region" description="Acidic residues" evidence="8">
    <location>
        <begin position="685"/>
        <end position="700"/>
    </location>
</feature>
<comment type="catalytic activity">
    <reaction evidence="2">
        <text>uridine in 5S rRNA = pseudouridine in 5S rRNA</text>
        <dbReference type="Rhea" id="RHEA:47036"/>
        <dbReference type="Rhea" id="RHEA-COMP:11730"/>
        <dbReference type="Rhea" id="RHEA-COMP:11731"/>
        <dbReference type="ChEBI" id="CHEBI:65314"/>
        <dbReference type="ChEBI" id="CHEBI:65315"/>
    </reaction>
</comment>
<evidence type="ECO:0000256" key="7">
    <source>
        <dbReference type="ARBA" id="ARBA00041563"/>
    </source>
</evidence>
<feature type="compositionally biased region" description="Basic and acidic residues" evidence="8">
    <location>
        <begin position="715"/>
        <end position="744"/>
    </location>
</feature>
<feature type="region of interest" description="Disordered" evidence="8">
    <location>
        <begin position="637"/>
        <end position="888"/>
    </location>
</feature>
<protein>
    <recommendedName>
        <fullName evidence="6">Pseudouridylate synthase RPUSD4, mitochondrial</fullName>
    </recommendedName>
    <alternativeName>
        <fullName evidence="7">RNA pseudouridylate synthase domain-containing protein 4</fullName>
    </alternativeName>
</protein>
<sequence>MRETVRLLTRRGRGSRVQSLLTQGFALVQSRFFALTLTRSFGTGHQSLNAPAGEKAGASKGPPGFVLQPVDESEVGGRLDEWVSARLGLEWQQMHRFLKKREIVVVGHEKEKEKEKESSQGKLKVLMPERERLLHLQKEKSRKASSAGTRLQNGDRILISPRALRAAIETGRVVVPLPVSVSPSSSGKDVAREGGGQKETATQKGPEGKAKEENKKQEEEGERNQGKRKKRKMHVELGEEGQTERDVAKKAFEKAADEIDLKSLVIYKDSEFIALNKPFGLASHALDKDKASIERLLGQLRYSSEEKPVLLHRLARDVTGVILLARSSSGAEVTMGRIQGRQFWEKTYWAVLRGRPPGGRREGTVRIALSSVGTHVRDASVPLPDWEGGQAAVTHWRILRSAETGGGLSLVEFRPSTGRRHQIRAHCSYGLRCPVVGDTLYSSMAAKLISGSRPSLFSYSELKGRALSSSSGSPSFSSSSSSSVFEGSGRKGKGEFLEFFGHCTPRLHMHARALRFDTFGGGTRCVTAPLPPHMEETFERLGWTELERDDALARESINSREWQEQQLREGRGGVSGRRPGKGPVTFFAPAAGLTGGSRGAVPLHSLDSRGGGPSAFVGGEGGEVEMGILGQDRWGEVGRGWGGLEGGEEDEEVFLEGDLEEEEGEGEGEEGREENRREAAAGERGDDEEEKTDGDDEEGEGEKAGGRKMSPAQESLKRYRALKETNWLKRAEKSAKAEASERVLSRRSVWMGWGYATPPVSSQTSPSSSSSALGGLSRESSAEMEGGRRVHEEEEEEGLGMRRGTAKEKPLGWNEGAGMQSQEGANPVEGKEKERRKKGSADDRRIPKETEKEKERNRRRGRKGRGDIMEWLQSPEGNEEELQSQGGTYFSVSSDLDLYTGTLGQYTSTVREREAEKKIGSARRDESLMNQGGSGESKELTKAASDADSPKLIGVEVKDKQKEKEVERSESEVVSPTSHERRRRGRQSGRTPSLSLASRQQQQQEGQNEVSEQRRAEFFERLFEGQSERRRETHRHAEAGSAGGSDRSLSLDSSDKRRRTARLLKWREDDENMFPSHPKDEPLD</sequence>
<evidence type="ECO:0000256" key="3">
    <source>
        <dbReference type="ARBA" id="ARBA00010876"/>
    </source>
</evidence>
<reference evidence="10" key="1">
    <citation type="submission" date="2014-11" db="EMBL/GenBank/DDBJ databases">
        <authorList>
            <person name="Otto D Thomas"/>
            <person name="Naeem Raeece"/>
        </authorList>
    </citation>
    <scope>NUCLEOTIDE SEQUENCE</scope>
</reference>
<proteinExistence type="inferred from homology"/>
<feature type="compositionally biased region" description="Basic and acidic residues" evidence="8">
    <location>
        <begin position="206"/>
        <end position="225"/>
    </location>
</feature>
<comment type="similarity">
    <text evidence="3">Belongs to the pseudouridine synthase RluA family.</text>
</comment>
<organism evidence="10">
    <name type="scientific">Chromera velia CCMP2878</name>
    <dbReference type="NCBI Taxonomy" id="1169474"/>
    <lineage>
        <taxon>Eukaryota</taxon>
        <taxon>Sar</taxon>
        <taxon>Alveolata</taxon>
        <taxon>Colpodellida</taxon>
        <taxon>Chromeraceae</taxon>
        <taxon>Chromera</taxon>
    </lineage>
</organism>
<evidence type="ECO:0000256" key="6">
    <source>
        <dbReference type="ARBA" id="ARBA00039953"/>
    </source>
</evidence>
<feature type="compositionally biased region" description="Basic and acidic residues" evidence="8">
    <location>
        <begin position="956"/>
        <end position="971"/>
    </location>
</feature>
<evidence type="ECO:0000313" key="10">
    <source>
        <dbReference type="EMBL" id="CEM25596.1"/>
    </source>
</evidence>
<name>A0A0G4G9K0_9ALVE</name>
<dbReference type="Gene3D" id="3.30.2350.10">
    <property type="entry name" value="Pseudouridine synthase"/>
    <property type="match status" value="1"/>
</dbReference>
<evidence type="ECO:0000256" key="5">
    <source>
        <dbReference type="ARBA" id="ARBA00036943"/>
    </source>
</evidence>
<evidence type="ECO:0000256" key="4">
    <source>
        <dbReference type="ARBA" id="ARBA00023235"/>
    </source>
</evidence>
<dbReference type="EMBL" id="CDMZ01001009">
    <property type="protein sequence ID" value="CEM25596.1"/>
    <property type="molecule type" value="Genomic_DNA"/>
</dbReference>
<feature type="compositionally biased region" description="Basic and acidic residues" evidence="8">
    <location>
        <begin position="1011"/>
        <end position="1038"/>
    </location>
</feature>
<feature type="compositionally biased region" description="Low complexity" evidence="8">
    <location>
        <begin position="1000"/>
        <end position="1010"/>
    </location>
</feature>
<dbReference type="AlphaFoldDB" id="A0A0G4G9K0"/>
<dbReference type="SUPFAM" id="SSF55120">
    <property type="entry name" value="Pseudouridine synthase"/>
    <property type="match status" value="1"/>
</dbReference>
<feature type="compositionally biased region" description="Basic and acidic residues" evidence="8">
    <location>
        <begin position="234"/>
        <end position="246"/>
    </location>
</feature>
<feature type="compositionally biased region" description="Basic and acidic residues" evidence="8">
    <location>
        <begin position="673"/>
        <end position="684"/>
    </location>
</feature>
<feature type="compositionally biased region" description="Basic and acidic residues" evidence="8">
    <location>
        <begin position="910"/>
        <end position="927"/>
    </location>
</feature>
<feature type="region of interest" description="Disordered" evidence="8">
    <location>
        <begin position="178"/>
        <end position="246"/>
    </location>
</feature>
<dbReference type="VEuPathDB" id="CryptoDB:Cvel_20882"/>
<feature type="compositionally biased region" description="Low complexity" evidence="8">
    <location>
        <begin position="468"/>
        <end position="483"/>
    </location>
</feature>
<feature type="compositionally biased region" description="Low complexity" evidence="8">
    <location>
        <begin position="761"/>
        <end position="779"/>
    </location>
</feature>
<feature type="domain" description="Pseudouridine synthase RsuA/RluA-like" evidence="9">
    <location>
        <begin position="272"/>
        <end position="428"/>
    </location>
</feature>
<comment type="catalytic activity">
    <reaction evidence="5">
        <text>a uridine in tRNA = a pseudouridine in tRNA</text>
        <dbReference type="Rhea" id="RHEA:54572"/>
        <dbReference type="Rhea" id="RHEA-COMP:13339"/>
        <dbReference type="Rhea" id="RHEA-COMP:13934"/>
        <dbReference type="ChEBI" id="CHEBI:65314"/>
        <dbReference type="ChEBI" id="CHEBI:65315"/>
    </reaction>
</comment>
<evidence type="ECO:0000259" key="9">
    <source>
        <dbReference type="Pfam" id="PF00849"/>
    </source>
</evidence>
<feature type="compositionally biased region" description="Basic and acidic residues" evidence="8">
    <location>
        <begin position="829"/>
        <end position="856"/>
    </location>
</feature>
<dbReference type="GO" id="GO:0009982">
    <property type="term" value="F:pseudouridine synthase activity"/>
    <property type="evidence" value="ECO:0007669"/>
    <property type="project" value="InterPro"/>
</dbReference>
<feature type="region of interest" description="Disordered" evidence="8">
    <location>
        <begin position="905"/>
        <end position="1084"/>
    </location>
</feature>
<dbReference type="Pfam" id="PF00849">
    <property type="entry name" value="PseudoU_synth_2"/>
    <property type="match status" value="1"/>
</dbReference>
<dbReference type="GO" id="GO:0003723">
    <property type="term" value="F:RNA binding"/>
    <property type="evidence" value="ECO:0007669"/>
    <property type="project" value="InterPro"/>
</dbReference>
<dbReference type="InterPro" id="IPR020103">
    <property type="entry name" value="PsdUridine_synth_cat_dom_sf"/>
</dbReference>
<comment type="catalytic activity">
    <reaction evidence="1">
        <text>a uridine in mRNA = a pseudouridine in mRNA</text>
        <dbReference type="Rhea" id="RHEA:56644"/>
        <dbReference type="Rhea" id="RHEA-COMP:14658"/>
        <dbReference type="Rhea" id="RHEA-COMP:14659"/>
        <dbReference type="ChEBI" id="CHEBI:65314"/>
        <dbReference type="ChEBI" id="CHEBI:65315"/>
    </reaction>
</comment>
<feature type="region of interest" description="Disordered" evidence="8">
    <location>
        <begin position="468"/>
        <end position="487"/>
    </location>
</feature>
<dbReference type="PANTHER" id="PTHR21600">
    <property type="entry name" value="MITOCHONDRIAL RNA PSEUDOURIDINE SYNTHASE"/>
    <property type="match status" value="1"/>
</dbReference>
<dbReference type="PANTHER" id="PTHR21600:SF83">
    <property type="entry name" value="PSEUDOURIDYLATE SYNTHASE RPUSD4, MITOCHONDRIAL"/>
    <property type="match status" value="1"/>
</dbReference>
<accession>A0A0G4G9K0</accession>
<feature type="region of interest" description="Disordered" evidence="8">
    <location>
        <begin position="590"/>
        <end position="614"/>
    </location>
</feature>
<dbReference type="InterPro" id="IPR006145">
    <property type="entry name" value="PsdUridine_synth_RsuA/RluA"/>
</dbReference>
<evidence type="ECO:0000256" key="2">
    <source>
        <dbReference type="ARBA" id="ARBA00001896"/>
    </source>
</evidence>